<dbReference type="EMBL" id="JACEEZ010001249">
    <property type="protein sequence ID" value="KAG0729392.1"/>
    <property type="molecule type" value="Genomic_DNA"/>
</dbReference>
<accession>A0A8J5D4R0</accession>
<comment type="caution">
    <text evidence="2">The sequence shown here is derived from an EMBL/GenBank/DDBJ whole genome shotgun (WGS) entry which is preliminary data.</text>
</comment>
<dbReference type="Proteomes" id="UP000770661">
    <property type="component" value="Unassembled WGS sequence"/>
</dbReference>
<feature type="region of interest" description="Disordered" evidence="1">
    <location>
        <begin position="76"/>
        <end position="95"/>
    </location>
</feature>
<name>A0A8J5D4R0_CHIOP</name>
<keyword evidence="3" id="KW-1185">Reference proteome</keyword>
<sequence>MHSINASGRRDVVMVPTVHTYPLPTCCMSHAMEGKPRSVHGRGNKTYPAVSCRWRVLQWLWRNGQGRCRGITWPVTKSRPAGGLPPPCGDGAPARQKDNFAKLSFHDQLRAVARNNSLRFVPVDPLY</sequence>
<proteinExistence type="predicted"/>
<evidence type="ECO:0000313" key="3">
    <source>
        <dbReference type="Proteomes" id="UP000770661"/>
    </source>
</evidence>
<organism evidence="2 3">
    <name type="scientific">Chionoecetes opilio</name>
    <name type="common">Atlantic snow crab</name>
    <name type="synonym">Cancer opilio</name>
    <dbReference type="NCBI Taxonomy" id="41210"/>
    <lineage>
        <taxon>Eukaryota</taxon>
        <taxon>Metazoa</taxon>
        <taxon>Ecdysozoa</taxon>
        <taxon>Arthropoda</taxon>
        <taxon>Crustacea</taxon>
        <taxon>Multicrustacea</taxon>
        <taxon>Malacostraca</taxon>
        <taxon>Eumalacostraca</taxon>
        <taxon>Eucarida</taxon>
        <taxon>Decapoda</taxon>
        <taxon>Pleocyemata</taxon>
        <taxon>Brachyura</taxon>
        <taxon>Eubrachyura</taxon>
        <taxon>Majoidea</taxon>
        <taxon>Majidae</taxon>
        <taxon>Chionoecetes</taxon>
    </lineage>
</organism>
<reference evidence="2" key="1">
    <citation type="submission" date="2020-07" db="EMBL/GenBank/DDBJ databases">
        <title>The High-quality genome of the commercially important snow crab, Chionoecetes opilio.</title>
        <authorList>
            <person name="Jeong J.-H."/>
            <person name="Ryu S."/>
        </authorList>
    </citation>
    <scope>NUCLEOTIDE SEQUENCE</scope>
    <source>
        <strain evidence="2">MADBK_172401_WGS</strain>
        <tissue evidence="2">Digestive gland</tissue>
    </source>
</reference>
<evidence type="ECO:0000256" key="1">
    <source>
        <dbReference type="SAM" id="MobiDB-lite"/>
    </source>
</evidence>
<protein>
    <submittedName>
        <fullName evidence="2">Uncharacterized protein</fullName>
    </submittedName>
</protein>
<evidence type="ECO:0000313" key="2">
    <source>
        <dbReference type="EMBL" id="KAG0729392.1"/>
    </source>
</evidence>
<dbReference type="AlphaFoldDB" id="A0A8J5D4R0"/>
<gene>
    <name evidence="2" type="ORF">GWK47_003500</name>
</gene>